<dbReference type="RefSeq" id="WP_026682046.1">
    <property type="nucleotide sequence ID" value="NZ_BAAACY010000005.1"/>
</dbReference>
<keyword evidence="1" id="KW-0812">Transmembrane</keyword>
<feature type="transmembrane region" description="Helical" evidence="1">
    <location>
        <begin position="63"/>
        <end position="89"/>
    </location>
</feature>
<accession>A0A941DZT6</accession>
<sequence>MNPKAWMHLEGAAVLMISIFFYAMYDFSWFVFAIFLLVPDISMVGYMKNTKSGATLYNIFHSYILPVLLVVIGFLFLYSFLIMIALIWIAHIGMDRMIGYGLKYPTAFKDTHLQRV</sequence>
<keyword evidence="3" id="KW-1185">Reference proteome</keyword>
<keyword evidence="1" id="KW-1133">Transmembrane helix</keyword>
<evidence type="ECO:0000256" key="1">
    <source>
        <dbReference type="SAM" id="Phobius"/>
    </source>
</evidence>
<gene>
    <name evidence="2" type="ORF">KCX74_09960</name>
</gene>
<evidence type="ECO:0000313" key="2">
    <source>
        <dbReference type="EMBL" id="MBR7796358.1"/>
    </source>
</evidence>
<reference evidence="2" key="1">
    <citation type="submission" date="2021-04" db="EMBL/GenBank/DDBJ databases">
        <title>Isolation and polyphasic classification of algal microorganism.</title>
        <authorList>
            <person name="Wang S."/>
        </authorList>
    </citation>
    <scope>NUCLEOTIDE SEQUENCE</scope>
    <source>
        <strain evidence="2">720a</strain>
    </source>
</reference>
<name>A0A941DZT6_9BACI</name>
<dbReference type="Proteomes" id="UP000675284">
    <property type="component" value="Unassembled WGS sequence"/>
</dbReference>
<organism evidence="2 3">
    <name type="scientific">Virgibacillus salarius</name>
    <dbReference type="NCBI Taxonomy" id="447199"/>
    <lineage>
        <taxon>Bacteria</taxon>
        <taxon>Bacillati</taxon>
        <taxon>Bacillota</taxon>
        <taxon>Bacilli</taxon>
        <taxon>Bacillales</taxon>
        <taxon>Bacillaceae</taxon>
        <taxon>Virgibacillus</taxon>
    </lineage>
</organism>
<feature type="transmembrane region" description="Helical" evidence="1">
    <location>
        <begin position="12"/>
        <end position="38"/>
    </location>
</feature>
<dbReference type="AlphaFoldDB" id="A0A941DZT6"/>
<proteinExistence type="predicted"/>
<protein>
    <submittedName>
        <fullName evidence="2">DUF4260 domain-containing protein</fullName>
    </submittedName>
</protein>
<evidence type="ECO:0000313" key="3">
    <source>
        <dbReference type="Proteomes" id="UP000675284"/>
    </source>
</evidence>
<dbReference type="EMBL" id="JAGSOT010000025">
    <property type="protein sequence ID" value="MBR7796358.1"/>
    <property type="molecule type" value="Genomic_DNA"/>
</dbReference>
<dbReference type="Pfam" id="PF14079">
    <property type="entry name" value="DUF4260"/>
    <property type="match status" value="1"/>
</dbReference>
<dbReference type="InterPro" id="IPR025356">
    <property type="entry name" value="DUF4260"/>
</dbReference>
<keyword evidence="1" id="KW-0472">Membrane</keyword>
<comment type="caution">
    <text evidence="2">The sequence shown here is derived from an EMBL/GenBank/DDBJ whole genome shotgun (WGS) entry which is preliminary data.</text>
</comment>